<feature type="compositionally biased region" description="Polar residues" evidence="7">
    <location>
        <begin position="481"/>
        <end position="492"/>
    </location>
</feature>
<dbReference type="Proteomes" id="UP000015100">
    <property type="component" value="Unassembled WGS sequence"/>
</dbReference>
<evidence type="ECO:0000256" key="2">
    <source>
        <dbReference type="ARBA" id="ARBA00022630"/>
    </source>
</evidence>
<feature type="compositionally biased region" description="Polar residues" evidence="7">
    <location>
        <begin position="656"/>
        <end position="667"/>
    </location>
</feature>
<keyword evidence="6" id="KW-0539">Nucleus</keyword>
<dbReference type="OrthoDB" id="10018191at2759"/>
<comment type="caution">
    <text evidence="9">The sequence shown here is derived from an EMBL/GenBank/DDBJ whole genome shotgun (WGS) entry which is preliminary data.</text>
</comment>
<dbReference type="Gene3D" id="4.10.240.10">
    <property type="entry name" value="Zn(2)-C6 fungal-type DNA-binding domain"/>
    <property type="match status" value="1"/>
</dbReference>
<dbReference type="eggNOG" id="KOG2614">
    <property type="taxonomic scope" value="Eukaryota"/>
</dbReference>
<dbReference type="InterPro" id="IPR050493">
    <property type="entry name" value="FAD-dep_Monooxygenase_BioMet"/>
</dbReference>
<dbReference type="CDD" id="cd00067">
    <property type="entry name" value="GAL4"/>
    <property type="match status" value="1"/>
</dbReference>
<keyword evidence="5" id="KW-0503">Monooxygenase</keyword>
<dbReference type="PROSITE" id="PS50048">
    <property type="entry name" value="ZN2_CY6_FUNGAL_2"/>
    <property type="match status" value="1"/>
</dbReference>
<evidence type="ECO:0000256" key="5">
    <source>
        <dbReference type="ARBA" id="ARBA00023033"/>
    </source>
</evidence>
<dbReference type="InterPro" id="IPR002938">
    <property type="entry name" value="FAD-bd"/>
</dbReference>
<gene>
    <name evidence="9" type="ORF">H072_2364</name>
</gene>
<dbReference type="InterPro" id="IPR001138">
    <property type="entry name" value="Zn2Cys6_DnaBD"/>
</dbReference>
<keyword evidence="10" id="KW-1185">Reference proteome</keyword>
<evidence type="ECO:0000256" key="4">
    <source>
        <dbReference type="ARBA" id="ARBA00023002"/>
    </source>
</evidence>
<dbReference type="GO" id="GO:0000981">
    <property type="term" value="F:DNA-binding transcription factor activity, RNA polymerase II-specific"/>
    <property type="evidence" value="ECO:0007669"/>
    <property type="project" value="InterPro"/>
</dbReference>
<dbReference type="EMBL" id="AQGS01000071">
    <property type="protein sequence ID" value="EPS43616.1"/>
    <property type="molecule type" value="Genomic_DNA"/>
</dbReference>
<dbReference type="SUPFAM" id="SSF51905">
    <property type="entry name" value="FAD/NAD(P)-binding domain"/>
    <property type="match status" value="1"/>
</dbReference>
<evidence type="ECO:0000313" key="9">
    <source>
        <dbReference type="EMBL" id="EPS43616.1"/>
    </source>
</evidence>
<evidence type="ECO:0000256" key="1">
    <source>
        <dbReference type="ARBA" id="ARBA00007992"/>
    </source>
</evidence>
<dbReference type="PRINTS" id="PR00420">
    <property type="entry name" value="RNGMNOXGNASE"/>
</dbReference>
<dbReference type="HOGENOM" id="CLU_270739_0_0_1"/>
<dbReference type="InterPro" id="IPR036864">
    <property type="entry name" value="Zn2-C6_fun-type_DNA-bd_sf"/>
</dbReference>
<dbReference type="AlphaFoldDB" id="S8ARF0"/>
<dbReference type="InterPro" id="IPR036188">
    <property type="entry name" value="FAD/NAD-bd_sf"/>
</dbReference>
<dbReference type="SUPFAM" id="SSF57701">
    <property type="entry name" value="Zn2/Cys6 DNA-binding domain"/>
    <property type="match status" value="1"/>
</dbReference>
<keyword evidence="2" id="KW-0285">Flavoprotein</keyword>
<feature type="region of interest" description="Disordered" evidence="7">
    <location>
        <begin position="473"/>
        <end position="493"/>
    </location>
</feature>
<comment type="similarity">
    <text evidence="1">Belongs to the paxM FAD-dependent monooxygenase family.</text>
</comment>
<keyword evidence="4" id="KW-0560">Oxidoreductase</keyword>
<dbReference type="PANTHER" id="PTHR13789:SF236">
    <property type="entry name" value="MONOOXYGENASE, PUTATIVE (AFU_ORTHOLOGUE AFUA_6G12060)-RELATED"/>
    <property type="match status" value="1"/>
</dbReference>
<feature type="compositionally biased region" description="Basic and acidic residues" evidence="7">
    <location>
        <begin position="525"/>
        <end position="536"/>
    </location>
</feature>
<dbReference type="PANTHER" id="PTHR13789">
    <property type="entry name" value="MONOOXYGENASE"/>
    <property type="match status" value="1"/>
</dbReference>
<sequence length="1201" mass="135942">MASNNQPKDGQTRVIIIGAGLGGCAAAMAMHHQGFHVIVFEKIKKFLRLGDSLGLGENALKLLRRWGLHEQLIKIGNRSPDMNIRRWSDGKILATQPLMDMAGYIGHRGDYHQAFLDRVAELGIDIKMGHNVVSFDEDKPSVTLEDGREFEADIIIGADGIKSQTRELVLGFADKPKSSGYACYRAYFKGDILRSIPACQPILERDCVNIWIGPDMHLVQNTLRDGEEFNWILTHKDEEDIQESWFQPGDMTKVRELVKDWDPMIISAVNETQECLDWKICYRDPIPTWVSRSHKIALLGDSCHAHLPTSAQGASQATESAAVLALCLKLAGKGNVPLATRVYEKLRFERVRQAQLNGEDVRDRWHSCLKNLDEGKDIDPDDVKMKVRTNVQMRNVLSVLGTLGRTVSLTSEVGQNRWLYVFDAEQDTLEKWDQVAELARKELEEGVITPLFDSSTGPTRDLELYDAYGNRKAETKHIPKKQQQPWAQTTSDTETRYRHWGEVVSKRDRERRRICNPPALHTGKRKDVTNKKEVESRLPSSRTNGRGAANEQHGGGTTATANPVRLLAVRSAKILHEEGASGTTYKNTSDLLKEHHIRCEFRGDRPIPVAVVGRKRRACDRCSQRKISCTGKIPCVRCMQAGVICEKTSPADTTQLWQNSINSNTSRSEIDSSLAEESDEEDDGNGSDPPDLRGSIEYLLNGQAQGNVGFVQVFPISTTPDEDDVTNISIPISALPQAAPFDMDFSMNYDASILPDIDLNMLFGEMGYLMNIGLEPNSLWDPHIFSEHSSPATTTDLDVYDAHASFLRPELFKVVQSFQLVEGSVEFQRAIEAVELVTGDVLQRFTNSFFRHWHKHGAIIHLPSYSPGTCATVFILAMSCIGGLYVKDQTEIRRCRNLLDIAEVYIYGRDYLRDEYEFFQPYGTDSRQEETRSYEDADWEDFEKLQAAYLMIVVQTWAGHRVAKRRIRQQRFTRVVELARQIKLPSAHHKQNPKNAEEFIKWIRVETAIRLQNIMLTIDCAFVIFNNCPPRITASEIEQLDLPCADASFSANSFAQLMSTPAPPVRGIKLMKTLRMCFTSPWASIPELNTLDLFVLVHVLYVIITQDLSSQIEPSPAALAVMKQGIEFWMKSWNAARNRYLDNDWKALGLERTSDRYWVLVKAVFLAFEKDIKEGRRMLLGFRSDIDESGSHLKEFLAKRK</sequence>
<evidence type="ECO:0000256" key="6">
    <source>
        <dbReference type="ARBA" id="ARBA00023242"/>
    </source>
</evidence>
<dbReference type="SUPFAM" id="SSF54373">
    <property type="entry name" value="FAD-linked reductases, C-terminal domain"/>
    <property type="match status" value="1"/>
</dbReference>
<evidence type="ECO:0000256" key="3">
    <source>
        <dbReference type="ARBA" id="ARBA00022827"/>
    </source>
</evidence>
<dbReference type="Gene3D" id="3.50.50.60">
    <property type="entry name" value="FAD/NAD(P)-binding domain"/>
    <property type="match status" value="1"/>
</dbReference>
<organism evidence="9 10">
    <name type="scientific">Dactylellina haptotyla (strain CBS 200.50)</name>
    <name type="common">Nematode-trapping fungus</name>
    <name type="synonym">Monacrosporium haptotylum</name>
    <dbReference type="NCBI Taxonomy" id="1284197"/>
    <lineage>
        <taxon>Eukaryota</taxon>
        <taxon>Fungi</taxon>
        <taxon>Dikarya</taxon>
        <taxon>Ascomycota</taxon>
        <taxon>Pezizomycotina</taxon>
        <taxon>Orbiliomycetes</taxon>
        <taxon>Orbiliales</taxon>
        <taxon>Orbiliaceae</taxon>
        <taxon>Dactylellina</taxon>
    </lineage>
</organism>
<dbReference type="Pfam" id="PF00172">
    <property type="entry name" value="Zn_clus"/>
    <property type="match status" value="1"/>
</dbReference>
<dbReference type="Pfam" id="PF01494">
    <property type="entry name" value="FAD_binding_3"/>
    <property type="match status" value="1"/>
</dbReference>
<feature type="domain" description="Zn(2)-C6 fungal-type" evidence="8">
    <location>
        <begin position="618"/>
        <end position="645"/>
    </location>
</feature>
<reference evidence="9 10" key="1">
    <citation type="journal article" date="2013" name="PLoS Genet.">
        <title>Genomic mechanisms accounting for the adaptation to parasitism in nematode-trapping fungi.</title>
        <authorList>
            <person name="Meerupati T."/>
            <person name="Andersson K.M."/>
            <person name="Friman E."/>
            <person name="Kumar D."/>
            <person name="Tunlid A."/>
            <person name="Ahren D."/>
        </authorList>
    </citation>
    <scope>NUCLEOTIDE SEQUENCE [LARGE SCALE GENOMIC DNA]</scope>
    <source>
        <strain evidence="9 10">CBS 200.50</strain>
    </source>
</reference>
<feature type="region of interest" description="Disordered" evidence="7">
    <location>
        <begin position="656"/>
        <end position="695"/>
    </location>
</feature>
<dbReference type="GO" id="GO:0008270">
    <property type="term" value="F:zinc ion binding"/>
    <property type="evidence" value="ECO:0007669"/>
    <property type="project" value="InterPro"/>
</dbReference>
<dbReference type="STRING" id="1284197.S8ARF0"/>
<feature type="region of interest" description="Disordered" evidence="7">
    <location>
        <begin position="509"/>
        <end position="559"/>
    </location>
</feature>
<proteinExistence type="inferred from homology"/>
<evidence type="ECO:0000313" key="10">
    <source>
        <dbReference type="Proteomes" id="UP000015100"/>
    </source>
</evidence>
<dbReference type="GO" id="GO:0071949">
    <property type="term" value="F:FAD binding"/>
    <property type="evidence" value="ECO:0007669"/>
    <property type="project" value="InterPro"/>
</dbReference>
<protein>
    <recommendedName>
        <fullName evidence="8">Zn(2)-C6 fungal-type domain-containing protein</fullName>
    </recommendedName>
</protein>
<dbReference type="GO" id="GO:0004497">
    <property type="term" value="F:monooxygenase activity"/>
    <property type="evidence" value="ECO:0007669"/>
    <property type="project" value="UniProtKB-KW"/>
</dbReference>
<accession>S8ARF0</accession>
<keyword evidence="3" id="KW-0274">FAD</keyword>
<dbReference type="SMART" id="SM00066">
    <property type="entry name" value="GAL4"/>
    <property type="match status" value="1"/>
</dbReference>
<evidence type="ECO:0000256" key="7">
    <source>
        <dbReference type="SAM" id="MobiDB-lite"/>
    </source>
</evidence>
<feature type="compositionally biased region" description="Acidic residues" evidence="7">
    <location>
        <begin position="674"/>
        <end position="685"/>
    </location>
</feature>
<dbReference type="PROSITE" id="PS00463">
    <property type="entry name" value="ZN2_CY6_FUNGAL_1"/>
    <property type="match status" value="1"/>
</dbReference>
<evidence type="ECO:0000259" key="8">
    <source>
        <dbReference type="PROSITE" id="PS50048"/>
    </source>
</evidence>
<name>S8ARF0_DACHA</name>
<reference evidence="10" key="2">
    <citation type="submission" date="2013-04" db="EMBL/GenBank/DDBJ databases">
        <title>Genomic mechanisms accounting for the adaptation to parasitism in nematode-trapping fungi.</title>
        <authorList>
            <person name="Ahren D.G."/>
        </authorList>
    </citation>
    <scope>NUCLEOTIDE SEQUENCE [LARGE SCALE GENOMIC DNA]</scope>
    <source>
        <strain evidence="10">CBS 200.50</strain>
    </source>
</reference>